<name>A0A918R922_9FLAO</name>
<dbReference type="InterPro" id="IPR005077">
    <property type="entry name" value="Peptidase_C11"/>
</dbReference>
<protein>
    <submittedName>
        <fullName evidence="1">Clostripain</fullName>
    </submittedName>
</protein>
<dbReference type="RefSeq" id="WP_189362158.1">
    <property type="nucleotide sequence ID" value="NZ_BMWZ01000007.1"/>
</dbReference>
<dbReference type="AlphaFoldDB" id="A0A918R922"/>
<dbReference type="PANTHER" id="PTHR37835">
    <property type="entry name" value="ALPHA-CLOSTRIPAIN"/>
    <property type="match status" value="1"/>
</dbReference>
<gene>
    <name evidence="1" type="primary">closI</name>
    <name evidence="1" type="ORF">GCM10007028_30030</name>
</gene>
<sequence>MKYRWAILLITCLVNHAFSQKAKNWTIIYFAAGSNSSEIDLLNDIEEMKRGKKSKDYNVITLIDRIDGNSEDSIALGENFRDTRLYQIEHNTYKQLSGQEFFPEIGIHKSYEANMADAATLKKFIAYCKKYYPAQYYMLILRSHGNGVGMCPDAEDGNEDHLYPAEITNVLSKNESVDILGLDVCSMAGIENLYQWRPENSSFSSNFVIASAPLSGAWAYDHILERITNNAGDDLVLDSNYFDGGKETILNPKTMTPLDFSKLIFEEIYDNQQWASWGLFDNTKVSELKIAIDEASKFLAYEDKTSLINIIDNTLGYYHRTTDNIEMAQLTFPYLDAYHFWDQIRTTTSFSSATRVKATTVCGLLDKYVIHSYYGQGYLPETTHFVEGKSGIYQIIPKGNRIFSQTKNSFWSHCGWFHPDDKSANQNSYGQYDWCINGATRANNQVDNFYELLDCLFDETNTESGGVNNYNW</sequence>
<dbReference type="PANTHER" id="PTHR37835:SF1">
    <property type="entry name" value="ALPHA-CLOSTRIPAIN"/>
    <property type="match status" value="1"/>
</dbReference>
<dbReference type="EMBL" id="BMWZ01000007">
    <property type="protein sequence ID" value="GGZ89723.1"/>
    <property type="molecule type" value="Genomic_DNA"/>
</dbReference>
<comment type="caution">
    <text evidence="1">The sequence shown here is derived from an EMBL/GenBank/DDBJ whole genome shotgun (WGS) entry which is preliminary data.</text>
</comment>
<keyword evidence="2" id="KW-1185">Reference proteome</keyword>
<reference evidence="1" key="2">
    <citation type="submission" date="2020-09" db="EMBL/GenBank/DDBJ databases">
        <authorList>
            <person name="Sun Q."/>
            <person name="Kim S."/>
        </authorList>
    </citation>
    <scope>NUCLEOTIDE SEQUENCE</scope>
    <source>
        <strain evidence="1">KCTC 12710</strain>
    </source>
</reference>
<reference evidence="1" key="1">
    <citation type="journal article" date="2014" name="Int. J. Syst. Evol. Microbiol.">
        <title>Complete genome sequence of Corynebacterium casei LMG S-19264T (=DSM 44701T), isolated from a smear-ripened cheese.</title>
        <authorList>
            <consortium name="US DOE Joint Genome Institute (JGI-PGF)"/>
            <person name="Walter F."/>
            <person name="Albersmeier A."/>
            <person name="Kalinowski J."/>
            <person name="Ruckert C."/>
        </authorList>
    </citation>
    <scope>NUCLEOTIDE SEQUENCE</scope>
    <source>
        <strain evidence="1">KCTC 12710</strain>
    </source>
</reference>
<accession>A0A918R922</accession>
<proteinExistence type="predicted"/>
<dbReference type="Gene3D" id="3.40.50.11970">
    <property type="match status" value="1"/>
</dbReference>
<dbReference type="Pfam" id="PF03415">
    <property type="entry name" value="Peptidase_C11"/>
    <property type="match status" value="1"/>
</dbReference>
<dbReference type="Proteomes" id="UP000636004">
    <property type="component" value="Unassembled WGS sequence"/>
</dbReference>
<organism evidence="1 2">
    <name type="scientific">Algibacter mikhailovii</name>
    <dbReference type="NCBI Taxonomy" id="425498"/>
    <lineage>
        <taxon>Bacteria</taxon>
        <taxon>Pseudomonadati</taxon>
        <taxon>Bacteroidota</taxon>
        <taxon>Flavobacteriia</taxon>
        <taxon>Flavobacteriales</taxon>
        <taxon>Flavobacteriaceae</taxon>
        <taxon>Algibacter</taxon>
    </lineage>
</organism>
<evidence type="ECO:0000313" key="1">
    <source>
        <dbReference type="EMBL" id="GGZ89723.1"/>
    </source>
</evidence>
<evidence type="ECO:0000313" key="2">
    <source>
        <dbReference type="Proteomes" id="UP000636004"/>
    </source>
</evidence>